<name>A0A9P2H8Y5_MYCTX</name>
<proteinExistence type="predicted"/>
<evidence type="ECO:0000313" key="2">
    <source>
        <dbReference type="EMBL" id="EFD43794.2"/>
    </source>
</evidence>
<accession>A0A9P2H8Y5</accession>
<sequence>MSTARGRRVGLPRMTFTTVVLNPPLATLEVAVLDADRLRRAFRRIAGAALGKRLRELDRKDAKGHKGVPRAPKTPSPTANRRISDGPARRLTRCCRQS</sequence>
<evidence type="ECO:0000313" key="3">
    <source>
        <dbReference type="Proteomes" id="UP000005088"/>
    </source>
</evidence>
<dbReference type="Proteomes" id="UP000005088">
    <property type="component" value="Unassembled WGS sequence"/>
</dbReference>
<evidence type="ECO:0000256" key="1">
    <source>
        <dbReference type="SAM" id="MobiDB-lite"/>
    </source>
</evidence>
<reference evidence="3" key="1">
    <citation type="submission" date="2009-03" db="EMBL/GenBank/DDBJ databases">
        <title>The Genome Sequence of Mycobacterium africanum strain K85 (originally listed here as Mycobacterium tuberculosis).</title>
        <authorList>
            <consortium name="The Broad Institute Genome Sequencing Platform"/>
            <person name="Small P."/>
            <person name="Gagneaux S."/>
            <person name="Hopewell P."/>
            <person name="Young S.K."/>
            <person name="Kodira C.D."/>
            <person name="Zeng Q."/>
            <person name="Koehrsen M."/>
            <person name="Alvarado L."/>
            <person name="Berlin A."/>
            <person name="Borenstein D."/>
            <person name="Chen Z."/>
            <person name="Engels R."/>
            <person name="Freedman E."/>
            <person name="Gellesch M."/>
            <person name="Goldberg J."/>
            <person name="Griggs A."/>
            <person name="Gujja S."/>
            <person name="Heiman D."/>
            <person name="Hepburn T."/>
            <person name="Howarth C."/>
            <person name="Jen D."/>
            <person name="Larson L."/>
            <person name="Lewis B."/>
            <person name="Mehta T."/>
            <person name="Park D."/>
            <person name="Pearson M."/>
            <person name="Roberts A."/>
            <person name="Saif S."/>
            <person name="Shea T."/>
            <person name="Shenoy N."/>
            <person name="Sisk P."/>
            <person name="Stolte C."/>
            <person name="Sykes S."/>
            <person name="Walk T."/>
            <person name="White J."/>
            <person name="Yandava C."/>
            <person name="Nusbaum C."/>
            <person name="Galagan J."/>
            <person name="Birren B."/>
        </authorList>
    </citation>
    <scope>NUCLEOTIDE SEQUENCE [LARGE SCALE GENOMIC DNA]</scope>
    <source>
        <strain evidence="3">K85</strain>
    </source>
</reference>
<dbReference type="EMBL" id="GG663503">
    <property type="protein sequence ID" value="EFD43794.2"/>
    <property type="molecule type" value="Genomic_DNA"/>
</dbReference>
<protein>
    <submittedName>
        <fullName evidence="2">Uncharacterized protein</fullName>
    </submittedName>
</protein>
<organism evidence="2 3">
    <name type="scientific">Mycobacterium tuberculosis variant africanum K85</name>
    <dbReference type="NCBI Taxonomy" id="611304"/>
    <lineage>
        <taxon>Bacteria</taxon>
        <taxon>Bacillati</taxon>
        <taxon>Actinomycetota</taxon>
        <taxon>Actinomycetes</taxon>
        <taxon>Mycobacteriales</taxon>
        <taxon>Mycobacteriaceae</taxon>
        <taxon>Mycobacterium</taxon>
        <taxon>Mycobacterium tuberculosis complex</taxon>
    </lineage>
</organism>
<gene>
    <name evidence="2" type="ORF">TBOG_02629</name>
</gene>
<dbReference type="AlphaFoldDB" id="A0A9P2H8Y5"/>
<feature type="region of interest" description="Disordered" evidence="1">
    <location>
        <begin position="53"/>
        <end position="98"/>
    </location>
</feature>